<dbReference type="EMBL" id="CAJOBJ010226016">
    <property type="protein sequence ID" value="CAF5044041.1"/>
    <property type="molecule type" value="Genomic_DNA"/>
</dbReference>
<feature type="non-terminal residue" evidence="1">
    <location>
        <position position="1"/>
    </location>
</feature>
<protein>
    <submittedName>
        <fullName evidence="1">Uncharacterized protein</fullName>
    </submittedName>
</protein>
<evidence type="ECO:0000313" key="3">
    <source>
        <dbReference type="Proteomes" id="UP000681967"/>
    </source>
</evidence>
<name>A0A8S3BZR6_9BILA</name>
<dbReference type="Proteomes" id="UP000681720">
    <property type="component" value="Unassembled WGS sequence"/>
</dbReference>
<dbReference type="AlphaFoldDB" id="A0A8S3BZR6"/>
<evidence type="ECO:0000313" key="1">
    <source>
        <dbReference type="EMBL" id="CAF4876385.1"/>
    </source>
</evidence>
<evidence type="ECO:0000313" key="2">
    <source>
        <dbReference type="EMBL" id="CAF5044041.1"/>
    </source>
</evidence>
<dbReference type="EMBL" id="CAJOBH010160292">
    <property type="protein sequence ID" value="CAF4876385.1"/>
    <property type="molecule type" value="Genomic_DNA"/>
</dbReference>
<dbReference type="Proteomes" id="UP000681967">
    <property type="component" value="Unassembled WGS sequence"/>
</dbReference>
<proteinExistence type="predicted"/>
<gene>
    <name evidence="1" type="ORF">BYL167_LOCUS51169</name>
    <name evidence="2" type="ORF">GIL414_LOCUS59589</name>
</gene>
<organism evidence="1 3">
    <name type="scientific">Rotaria magnacalcarata</name>
    <dbReference type="NCBI Taxonomy" id="392030"/>
    <lineage>
        <taxon>Eukaryota</taxon>
        <taxon>Metazoa</taxon>
        <taxon>Spiralia</taxon>
        <taxon>Gnathifera</taxon>
        <taxon>Rotifera</taxon>
        <taxon>Eurotatoria</taxon>
        <taxon>Bdelloidea</taxon>
        <taxon>Philodinida</taxon>
        <taxon>Philodinidae</taxon>
        <taxon>Rotaria</taxon>
    </lineage>
</organism>
<sequence length="52" mass="5887">GKSADFFPIQVDFISETAYCDIKVSDVKSVDTRKSALYSSESQLIVDKYEYV</sequence>
<comment type="caution">
    <text evidence="1">The sequence shown here is derived from an EMBL/GenBank/DDBJ whole genome shotgun (WGS) entry which is preliminary data.</text>
</comment>
<reference evidence="1" key="1">
    <citation type="submission" date="2021-02" db="EMBL/GenBank/DDBJ databases">
        <authorList>
            <person name="Nowell W R."/>
        </authorList>
    </citation>
    <scope>NUCLEOTIDE SEQUENCE</scope>
</reference>
<accession>A0A8S3BZR6</accession>